<feature type="domain" description="NAD-dependent epimerase/dehydratase" evidence="1">
    <location>
        <begin position="5"/>
        <end position="197"/>
    </location>
</feature>
<dbReference type="InterPro" id="IPR051783">
    <property type="entry name" value="NAD(P)-dependent_oxidoreduct"/>
</dbReference>
<dbReference type="InterPro" id="IPR001509">
    <property type="entry name" value="Epimerase_deHydtase"/>
</dbReference>
<evidence type="ECO:0000313" key="2">
    <source>
        <dbReference type="EMBL" id="SEN26050.1"/>
    </source>
</evidence>
<dbReference type="GO" id="GO:0004029">
    <property type="term" value="F:aldehyde dehydrogenase (NAD+) activity"/>
    <property type="evidence" value="ECO:0007669"/>
    <property type="project" value="TreeGrafter"/>
</dbReference>
<dbReference type="Pfam" id="PF01370">
    <property type="entry name" value="Epimerase"/>
    <property type="match status" value="1"/>
</dbReference>
<evidence type="ECO:0000313" key="3">
    <source>
        <dbReference type="Proteomes" id="UP000199459"/>
    </source>
</evidence>
<dbReference type="SUPFAM" id="SSF51735">
    <property type="entry name" value="NAD(P)-binding Rossmann-fold domains"/>
    <property type="match status" value="1"/>
</dbReference>
<dbReference type="Proteomes" id="UP000199459">
    <property type="component" value="Unassembled WGS sequence"/>
</dbReference>
<dbReference type="Gene3D" id="3.40.50.720">
    <property type="entry name" value="NAD(P)-binding Rossmann-like Domain"/>
    <property type="match status" value="1"/>
</dbReference>
<dbReference type="InterPro" id="IPR036291">
    <property type="entry name" value="NAD(P)-bd_dom_sf"/>
</dbReference>
<dbReference type="GO" id="GO:0005737">
    <property type="term" value="C:cytoplasm"/>
    <property type="evidence" value="ECO:0007669"/>
    <property type="project" value="TreeGrafter"/>
</dbReference>
<accession>A0A1H8F341</accession>
<name>A0A1H8F341_9PROT</name>
<dbReference type="STRING" id="917.SAMN05216326_1245"/>
<dbReference type="PANTHER" id="PTHR48079:SF6">
    <property type="entry name" value="NAD(P)-BINDING DOMAIN-CONTAINING PROTEIN-RELATED"/>
    <property type="match status" value="1"/>
</dbReference>
<dbReference type="OrthoDB" id="5292533at2"/>
<proteinExistence type="predicted"/>
<reference evidence="2 3" key="1">
    <citation type="submission" date="2016-10" db="EMBL/GenBank/DDBJ databases">
        <authorList>
            <person name="de Groot N.N."/>
        </authorList>
    </citation>
    <scope>NUCLEOTIDE SEQUENCE [LARGE SCALE GENOMIC DNA]</scope>
    <source>
        <strain evidence="2 3">Nm22</strain>
    </source>
</reference>
<dbReference type="PANTHER" id="PTHR48079">
    <property type="entry name" value="PROTEIN YEEZ"/>
    <property type="match status" value="1"/>
</dbReference>
<dbReference type="EMBL" id="FOCP01000011">
    <property type="protein sequence ID" value="SEN26050.1"/>
    <property type="molecule type" value="Genomic_DNA"/>
</dbReference>
<gene>
    <name evidence="2" type="ORF">SAMN05216325_11187</name>
</gene>
<dbReference type="RefSeq" id="WP_090631813.1">
    <property type="nucleotide sequence ID" value="NZ_FOCP01000011.1"/>
</dbReference>
<sequence length="303" mass="34150">MRKLVAITGATGFIGQRLINKLASEGWQVKALTRNKRENSKFIQWVYGDLDNHTALAELTQEAAAIIHCAGAVRGRTLNDFIHTNVIGTRNILDIVARQNHQPRFLFVSSLAAKHPELSWYATSKNIAEHEVINHAAELQWTIFRPTAVYGPGDKELAPLFKSIRKGLLPLVGKPSNRFGLIHVDDLVQAIQLWLVSEKPCNGIFELDDGTPNGYSFESLADLAQKVWKKQIHCIMIPNFLIRTIAVLNLWLAHLLRYSPMLTPGKVNELQHHDWVCDNTPLIRVLPAWQPSNQLNESLSQII</sequence>
<evidence type="ECO:0000259" key="1">
    <source>
        <dbReference type="Pfam" id="PF01370"/>
    </source>
</evidence>
<protein>
    <submittedName>
        <fullName evidence="2">Nucleoside-diphosphate-sugar epimerase</fullName>
    </submittedName>
</protein>
<dbReference type="AlphaFoldDB" id="A0A1H8F341"/>
<organism evidence="2 3">
    <name type="scientific">Nitrosomonas marina</name>
    <dbReference type="NCBI Taxonomy" id="917"/>
    <lineage>
        <taxon>Bacteria</taxon>
        <taxon>Pseudomonadati</taxon>
        <taxon>Pseudomonadota</taxon>
        <taxon>Betaproteobacteria</taxon>
        <taxon>Nitrosomonadales</taxon>
        <taxon>Nitrosomonadaceae</taxon>
        <taxon>Nitrosomonas</taxon>
    </lineage>
</organism>